<protein>
    <submittedName>
        <fullName evidence="1">Uncharacterized protein</fullName>
    </submittedName>
</protein>
<comment type="caution">
    <text evidence="1">The sequence shown here is derived from an EMBL/GenBank/DDBJ whole genome shotgun (WGS) entry which is preliminary data.</text>
</comment>
<dbReference type="AlphaFoldDB" id="A0A927R931"/>
<sequence>MSCHVPVTVTVVGRLGDDRLARLAESVEVAVAARLAEAGRTLPDGAVVVHPPSAVGFSGDIAEPDRARLAEALLAAVARAAGALTGVWSPAMPASAVPASALGRISASGGRLDRGGRPLPGGRRIIGPGAIGPSGEILEGGSPFDGLPLATLRGSAPVLVGSPRHTVSGTLTLAVQFGLVLFTGSSFAVIESPPGVFWTVATDPAVDAAELSAGLLPDAVLASAGTADGLGSRIRVLITRDRRPVWPDRESGVEWLRQLAAEAGTTAPAGGQVPSPVGDHPLLTRLRSIAETELPFADAPSTPLLPADRARRLAEVLAATPWAEQIRTAMELIAAATGGAYLDALVVALRETGLHGRLFDDPSPEVYDLLRDVGTRFPLEPGPLSVGALAVLLRRFDLLPRRLHEEALLGVAVGPQGTTVPAEMLALARESAAALIRAGAALGESITSLFSSPQQQARVREALAQLLVTARLAGLAVRPAVRNLERFLQRLPIELLVAVRGGERLAVPDHTLRRLQWRAILQIAFAYGPQGTTSADGGEVSGDATAVLAAVSALVRLGVPVNPGTLAARLVTLAGVLAAVRPDIGGTDEVVARLAALPDASLRRLGGVLARIPVAPGASLADLAVTAPDLHAAAVDALLALDAGGE</sequence>
<name>A0A927R931_9ACTN</name>
<dbReference type="Proteomes" id="UP000638648">
    <property type="component" value="Unassembled WGS sequence"/>
</dbReference>
<reference evidence="1" key="1">
    <citation type="submission" date="2020-10" db="EMBL/GenBank/DDBJ databases">
        <title>Sequencing the genomes of 1000 actinobacteria strains.</title>
        <authorList>
            <person name="Klenk H.-P."/>
        </authorList>
    </citation>
    <scope>NUCLEOTIDE SEQUENCE</scope>
    <source>
        <strain evidence="1">DSM 45354</strain>
    </source>
</reference>
<dbReference type="RefSeq" id="WP_192748362.1">
    <property type="nucleotide sequence ID" value="NZ_BAABJL010000219.1"/>
</dbReference>
<organism evidence="1 2">
    <name type="scientific">Actinopolymorpha pittospori</name>
    <dbReference type="NCBI Taxonomy" id="648752"/>
    <lineage>
        <taxon>Bacteria</taxon>
        <taxon>Bacillati</taxon>
        <taxon>Actinomycetota</taxon>
        <taxon>Actinomycetes</taxon>
        <taxon>Propionibacteriales</taxon>
        <taxon>Actinopolymorphaceae</taxon>
        <taxon>Actinopolymorpha</taxon>
    </lineage>
</organism>
<evidence type="ECO:0000313" key="1">
    <source>
        <dbReference type="EMBL" id="MBE1603585.1"/>
    </source>
</evidence>
<accession>A0A927R931</accession>
<keyword evidence="2" id="KW-1185">Reference proteome</keyword>
<gene>
    <name evidence="1" type="ORF">HEB94_000433</name>
</gene>
<evidence type="ECO:0000313" key="2">
    <source>
        <dbReference type="Proteomes" id="UP000638648"/>
    </source>
</evidence>
<proteinExistence type="predicted"/>
<dbReference type="EMBL" id="JADBEM010000001">
    <property type="protein sequence ID" value="MBE1603585.1"/>
    <property type="molecule type" value="Genomic_DNA"/>
</dbReference>